<reference evidence="1 2" key="1">
    <citation type="journal article" date="2022" name="bioRxiv">
        <title>Genomics of Preaxostyla Flagellates Illuminates Evolutionary Transitions and the Path Towards Mitochondrial Loss.</title>
        <authorList>
            <person name="Novak L.V.F."/>
            <person name="Treitli S.C."/>
            <person name="Pyrih J."/>
            <person name="Halakuc P."/>
            <person name="Pipaliya S.V."/>
            <person name="Vacek V."/>
            <person name="Brzon O."/>
            <person name="Soukal P."/>
            <person name="Eme L."/>
            <person name="Dacks J.B."/>
            <person name="Karnkowska A."/>
            <person name="Elias M."/>
            <person name="Hampl V."/>
        </authorList>
    </citation>
    <scope>NUCLEOTIDE SEQUENCE [LARGE SCALE GENOMIC DNA]</scope>
    <source>
        <strain evidence="1">NAU3</strain>
        <tissue evidence="1">Gut</tissue>
    </source>
</reference>
<organism evidence="1 2">
    <name type="scientific">Blattamonas nauphoetae</name>
    <dbReference type="NCBI Taxonomy" id="2049346"/>
    <lineage>
        <taxon>Eukaryota</taxon>
        <taxon>Metamonada</taxon>
        <taxon>Preaxostyla</taxon>
        <taxon>Oxymonadida</taxon>
        <taxon>Blattamonas</taxon>
    </lineage>
</organism>
<proteinExistence type="predicted"/>
<evidence type="ECO:0000313" key="2">
    <source>
        <dbReference type="Proteomes" id="UP001281761"/>
    </source>
</evidence>
<sequence length="269" mass="29568">MNSDIQILNAHLPLRLSLFANSPTVPAKITYQQSIPGRMQNNSDIDIMKTFLALQGLIVEMQETSSSFVNIQAFVSCLSVNCHPVNFFQVNPDYQRTTKPLIAPLRADEAKDEQKEDTRRLQRNLAKFIPLIHLLKDIALLSPDAATILSSHGLSIRISDFLSGKRSPSRSTQSQAEITLLTEDDCQIPPKDEEHAKAALGALLCTTVVKLCLDIATSGCVDGLSLLLACLLSAETIVRRIIDCPSRKLALSRSNQTILTSIVEAMKES</sequence>
<gene>
    <name evidence="1" type="ORF">BLNAU_21543</name>
</gene>
<evidence type="ECO:0000313" key="1">
    <source>
        <dbReference type="EMBL" id="KAK2943526.1"/>
    </source>
</evidence>
<protein>
    <submittedName>
        <fullName evidence="1">Uncharacterized protein</fullName>
    </submittedName>
</protein>
<dbReference type="EMBL" id="JARBJD010000341">
    <property type="protein sequence ID" value="KAK2943526.1"/>
    <property type="molecule type" value="Genomic_DNA"/>
</dbReference>
<dbReference type="Proteomes" id="UP001281761">
    <property type="component" value="Unassembled WGS sequence"/>
</dbReference>
<keyword evidence="2" id="KW-1185">Reference proteome</keyword>
<comment type="caution">
    <text evidence="1">The sequence shown here is derived from an EMBL/GenBank/DDBJ whole genome shotgun (WGS) entry which is preliminary data.</text>
</comment>
<accession>A0ABQ9WYP8</accession>
<name>A0ABQ9WYP8_9EUKA</name>